<dbReference type="Gene3D" id="3.40.1190.10">
    <property type="entry name" value="Mur-like, catalytic domain"/>
    <property type="match status" value="1"/>
</dbReference>
<dbReference type="AlphaFoldDB" id="C5CDR3"/>
<comment type="catalytic activity">
    <reaction evidence="10">
        <text>D-alanyl-D-alanine + UDP-N-acetyl-alpha-D-muramoyl-L-alanyl-gamma-D-glutamyl-meso-2,6-diaminopimelate + ATP = UDP-N-acetyl-alpha-D-muramoyl-L-alanyl-gamma-D-glutamyl-meso-2,6-diaminopimeloyl-D-alanyl-D-alanine + ADP + phosphate + H(+)</text>
        <dbReference type="Rhea" id="RHEA:28374"/>
        <dbReference type="ChEBI" id="CHEBI:15378"/>
        <dbReference type="ChEBI" id="CHEBI:30616"/>
        <dbReference type="ChEBI" id="CHEBI:43474"/>
        <dbReference type="ChEBI" id="CHEBI:57822"/>
        <dbReference type="ChEBI" id="CHEBI:61386"/>
        <dbReference type="ChEBI" id="CHEBI:83905"/>
        <dbReference type="ChEBI" id="CHEBI:456216"/>
        <dbReference type="EC" id="6.3.2.10"/>
    </reaction>
</comment>
<dbReference type="eggNOG" id="COG0770">
    <property type="taxonomic scope" value="Bacteria"/>
</dbReference>
<evidence type="ECO:0000256" key="1">
    <source>
        <dbReference type="ARBA" id="ARBA00022490"/>
    </source>
</evidence>
<dbReference type="InterPro" id="IPR000713">
    <property type="entry name" value="Mur_ligase_N"/>
</dbReference>
<dbReference type="EMBL" id="CP001634">
    <property type="protein sequence ID" value="ACR80075.1"/>
    <property type="molecule type" value="Genomic_DNA"/>
</dbReference>
<evidence type="ECO:0000256" key="8">
    <source>
        <dbReference type="ARBA" id="ARBA00023306"/>
    </source>
</evidence>
<evidence type="ECO:0000256" key="10">
    <source>
        <dbReference type="RuleBase" id="RU004136"/>
    </source>
</evidence>
<dbReference type="GO" id="GO:0071555">
    <property type="term" value="P:cell wall organization"/>
    <property type="evidence" value="ECO:0007669"/>
    <property type="project" value="UniProtKB-KW"/>
</dbReference>
<evidence type="ECO:0000256" key="3">
    <source>
        <dbReference type="ARBA" id="ARBA00022618"/>
    </source>
</evidence>
<evidence type="ECO:0000259" key="11">
    <source>
        <dbReference type="Pfam" id="PF01225"/>
    </source>
</evidence>
<protein>
    <recommendedName>
        <fullName evidence="10">UDP-N-acetylmuramoyl-tripeptide--D-alanyl-D-alanine ligase</fullName>
        <ecNumber evidence="10">6.3.2.10</ecNumber>
    </recommendedName>
</protein>
<dbReference type="PANTHER" id="PTHR43024">
    <property type="entry name" value="UDP-N-ACETYLMURAMOYL-TRIPEPTIDE--D-ALANYL-D-ALANINE LIGASE"/>
    <property type="match status" value="1"/>
</dbReference>
<dbReference type="EC" id="6.3.2.10" evidence="10"/>
<dbReference type="Gene3D" id="3.90.190.20">
    <property type="entry name" value="Mur ligase, C-terminal domain"/>
    <property type="match status" value="1"/>
</dbReference>
<dbReference type="SUPFAM" id="SSF53244">
    <property type="entry name" value="MurD-like peptide ligases, peptide-binding domain"/>
    <property type="match status" value="1"/>
</dbReference>
<dbReference type="SUPFAM" id="SSF63418">
    <property type="entry name" value="MurE/MurF N-terminal domain"/>
    <property type="match status" value="1"/>
</dbReference>
<dbReference type="GO" id="GO:0008360">
    <property type="term" value="P:regulation of cell shape"/>
    <property type="evidence" value="ECO:0007669"/>
    <property type="project" value="UniProtKB-KW"/>
</dbReference>
<keyword evidence="2 14" id="KW-0436">Ligase</keyword>
<evidence type="ECO:0000256" key="9">
    <source>
        <dbReference type="ARBA" id="ARBA00023316"/>
    </source>
</evidence>
<dbReference type="NCBIfam" id="TIGR01143">
    <property type="entry name" value="murF"/>
    <property type="match status" value="1"/>
</dbReference>
<dbReference type="SUPFAM" id="SSF53623">
    <property type="entry name" value="MurD-like peptide ligases, catalytic domain"/>
    <property type="match status" value="1"/>
</dbReference>
<dbReference type="InterPro" id="IPR036615">
    <property type="entry name" value="Mur_ligase_C_dom_sf"/>
</dbReference>
<keyword evidence="7 10" id="KW-0573">Peptidoglycan synthesis</keyword>
<organism evidence="14 15">
    <name type="scientific">Kosmotoga olearia (strain ATCC BAA-1733 / DSM 21960 / TBF 19.5.1)</name>
    <dbReference type="NCBI Taxonomy" id="521045"/>
    <lineage>
        <taxon>Bacteria</taxon>
        <taxon>Thermotogati</taxon>
        <taxon>Thermotogota</taxon>
        <taxon>Thermotogae</taxon>
        <taxon>Kosmotogales</taxon>
        <taxon>Kosmotogaceae</taxon>
        <taxon>Kosmotoga</taxon>
    </lineage>
</organism>
<keyword evidence="8 10" id="KW-0131">Cell cycle</keyword>
<keyword evidence="15" id="KW-1185">Reference proteome</keyword>
<dbReference type="Proteomes" id="UP000002382">
    <property type="component" value="Chromosome"/>
</dbReference>
<evidence type="ECO:0000259" key="12">
    <source>
        <dbReference type="Pfam" id="PF02875"/>
    </source>
</evidence>
<dbReference type="Pfam" id="PF08245">
    <property type="entry name" value="Mur_ligase_M"/>
    <property type="match status" value="1"/>
</dbReference>
<name>C5CDR3_KOSOT</name>
<feature type="domain" description="Mur ligase N-terminal catalytic" evidence="11">
    <location>
        <begin position="21"/>
        <end position="64"/>
    </location>
</feature>
<keyword evidence="1" id="KW-0963">Cytoplasm</keyword>
<evidence type="ECO:0000256" key="5">
    <source>
        <dbReference type="ARBA" id="ARBA00022840"/>
    </source>
</evidence>
<evidence type="ECO:0000313" key="14">
    <source>
        <dbReference type="EMBL" id="ACR80075.1"/>
    </source>
</evidence>
<evidence type="ECO:0000256" key="2">
    <source>
        <dbReference type="ARBA" id="ARBA00022598"/>
    </source>
</evidence>
<dbReference type="GO" id="GO:0008766">
    <property type="term" value="F:UDP-N-acetylmuramoylalanyl-D-glutamyl-2,6-diaminopimelate-D-alanyl-D-alanine ligase activity"/>
    <property type="evidence" value="ECO:0007669"/>
    <property type="project" value="RHEA"/>
</dbReference>
<dbReference type="InterPro" id="IPR004101">
    <property type="entry name" value="Mur_ligase_C"/>
</dbReference>
<evidence type="ECO:0000313" key="15">
    <source>
        <dbReference type="Proteomes" id="UP000002382"/>
    </source>
</evidence>
<evidence type="ECO:0000256" key="6">
    <source>
        <dbReference type="ARBA" id="ARBA00022960"/>
    </source>
</evidence>
<reference evidence="14 15" key="2">
    <citation type="journal article" date="2011" name="J. Bacteriol.">
        <title>Genome Sequence of Kosmotoga olearia Strain TBF 19.5.1, a Thermophilic Bacterium with a Wide Growth Temperature Range, Isolated from the Troll B Oil Platform in the North Sea.</title>
        <authorList>
            <person name="Swithers K.S."/>
            <person name="Dipippo J.L."/>
            <person name="Bruce D.C."/>
            <person name="Detter C."/>
            <person name="Tapia R."/>
            <person name="Han S."/>
            <person name="Goodwin L.A."/>
            <person name="Han J."/>
            <person name="Woyke T."/>
            <person name="Pitluck S."/>
            <person name="Pennacchio L."/>
            <person name="Nolan M."/>
            <person name="Mikhailova N."/>
            <person name="Land M.L."/>
            <person name="Nesbo C.L."/>
            <person name="Gogarten J.P."/>
            <person name="Noll K.M."/>
        </authorList>
    </citation>
    <scope>NUCLEOTIDE SEQUENCE [LARGE SCALE GENOMIC DNA]</scope>
    <source>
        <strain evidence="15">ATCC BAA-1733 / DSM 21960 / TBF 19.5.1</strain>
    </source>
</reference>
<dbReference type="InterPro" id="IPR035911">
    <property type="entry name" value="MurE/MurF_N"/>
</dbReference>
<dbReference type="InterPro" id="IPR051046">
    <property type="entry name" value="MurCDEF_CellWall_CoF430Synth"/>
</dbReference>
<dbReference type="InterPro" id="IPR036565">
    <property type="entry name" value="Mur-like_cat_sf"/>
</dbReference>
<evidence type="ECO:0000259" key="13">
    <source>
        <dbReference type="Pfam" id="PF08245"/>
    </source>
</evidence>
<feature type="domain" description="Mur ligase central" evidence="13">
    <location>
        <begin position="99"/>
        <end position="258"/>
    </location>
</feature>
<dbReference type="UniPathway" id="UPA00219"/>
<accession>C5CDR3</accession>
<reference evidence="14 15" key="1">
    <citation type="submission" date="2009-06" db="EMBL/GenBank/DDBJ databases">
        <title>Complete sequence of Thermotogales bacterium TBF 19.5.1.</title>
        <authorList>
            <consortium name="US DOE Joint Genome Institute"/>
            <person name="Lucas S."/>
            <person name="Copeland A."/>
            <person name="Lapidus A."/>
            <person name="Glavina del Rio T."/>
            <person name="Tice H."/>
            <person name="Bruce D."/>
            <person name="Goodwin L."/>
            <person name="Pitluck S."/>
            <person name="Chertkov O."/>
            <person name="Brettin T."/>
            <person name="Detter J.C."/>
            <person name="Han C."/>
            <person name="Schmutz J."/>
            <person name="Larimer F."/>
            <person name="Land M."/>
            <person name="Hauser L."/>
            <person name="Kyrpides N."/>
            <person name="Ovchinnikova G."/>
            <person name="Noll K."/>
        </authorList>
    </citation>
    <scope>NUCLEOTIDE SEQUENCE [LARGE SCALE GENOMIC DNA]</scope>
    <source>
        <strain evidence="15">ATCC BAA-1733 / DSM 21960 / TBF 19.5.1</strain>
    </source>
</reference>
<dbReference type="RefSeq" id="WP_015868722.1">
    <property type="nucleotide sequence ID" value="NC_012785.1"/>
</dbReference>
<dbReference type="GO" id="GO:0005737">
    <property type="term" value="C:cytoplasm"/>
    <property type="evidence" value="ECO:0007669"/>
    <property type="project" value="UniProtKB-SubCell"/>
</dbReference>
<dbReference type="InterPro" id="IPR005863">
    <property type="entry name" value="UDP-N-AcMur_synth"/>
</dbReference>
<dbReference type="GO" id="GO:0047480">
    <property type="term" value="F:UDP-N-acetylmuramoyl-tripeptide-D-alanyl-D-alanine ligase activity"/>
    <property type="evidence" value="ECO:0007669"/>
    <property type="project" value="UniProtKB-EC"/>
</dbReference>
<dbReference type="HOGENOM" id="CLU_031507_1_2_0"/>
<evidence type="ECO:0000256" key="7">
    <source>
        <dbReference type="ARBA" id="ARBA00022984"/>
    </source>
</evidence>
<dbReference type="STRING" id="521045.Kole_1382"/>
<gene>
    <name evidence="14" type="ordered locus">Kole_1382</name>
</gene>
<comment type="pathway">
    <text evidence="10">Cell wall biogenesis; peptidoglycan biosynthesis.</text>
</comment>
<keyword evidence="5" id="KW-0067">ATP-binding</keyword>
<dbReference type="Gene3D" id="3.40.1390.10">
    <property type="entry name" value="MurE/MurF, N-terminal domain"/>
    <property type="match status" value="1"/>
</dbReference>
<evidence type="ECO:0000256" key="4">
    <source>
        <dbReference type="ARBA" id="ARBA00022741"/>
    </source>
</evidence>
<dbReference type="KEGG" id="kol:Kole_1382"/>
<comment type="function">
    <text evidence="10">Involved in cell wall formation. Catalyzes the final step in the synthesis of UDP-N-acetylmuramoyl-pentapeptide, the precursor of murein.</text>
</comment>
<dbReference type="GO" id="GO:0005524">
    <property type="term" value="F:ATP binding"/>
    <property type="evidence" value="ECO:0007669"/>
    <property type="project" value="UniProtKB-KW"/>
</dbReference>
<dbReference type="PANTHER" id="PTHR43024:SF1">
    <property type="entry name" value="UDP-N-ACETYLMURAMOYL-TRIPEPTIDE--D-ALANYL-D-ALANINE LIGASE"/>
    <property type="match status" value="1"/>
</dbReference>
<sequence>MSSSKQLDVKRFLKLTDGRKIRIDSRVVKIGDVFIALKGTRVDGNDFIDDALKRGAIFGVSNRSSDNPAVFFHPDPKKLLIEAAAFILKHSKIKHKIAITGSNGKTTTKEILASILSDYGKVFKTPGNLNTEIGIPIAILENRSQLAECDYAIFEFGTSKKGDISFLTDLVNPDIAVLLNVGTAHRGNFNDETELLQEKCSIFETLQKDSTAITNGDDKRIRSMISELSCKKLFFGQRNGDLKIMKFDYSKNNTFVAFKAFGEMKMAKLKGIWNSGQLLDFGAAYLTALSLKIEEPLLNINRIILPFNNRFSVENIAGIILINDCYNSSLESVESAIKSIAKLKKERTFAVVGSILEQGKYSKKTHEELGRLLNFFDHIVLYTKDTQVEAVQNTANIDFKSSNPEEVAEWLKKNCRYGDLVYFKASRGVALEEAILSFRRRLQSGE</sequence>
<keyword evidence="4" id="KW-0547">Nucleotide-binding</keyword>
<keyword evidence="6 10" id="KW-0133">Cell shape</keyword>
<dbReference type="Pfam" id="PF02875">
    <property type="entry name" value="Mur_ligase_C"/>
    <property type="match status" value="1"/>
</dbReference>
<proteinExistence type="predicted"/>
<dbReference type="GO" id="GO:0009252">
    <property type="term" value="P:peptidoglycan biosynthetic process"/>
    <property type="evidence" value="ECO:0007669"/>
    <property type="project" value="UniProtKB-UniPathway"/>
</dbReference>
<keyword evidence="3 10" id="KW-0132">Cell division</keyword>
<dbReference type="Pfam" id="PF01225">
    <property type="entry name" value="Mur_ligase"/>
    <property type="match status" value="1"/>
</dbReference>
<keyword evidence="9 10" id="KW-0961">Cell wall biogenesis/degradation</keyword>
<dbReference type="InterPro" id="IPR013221">
    <property type="entry name" value="Mur_ligase_cen"/>
</dbReference>
<comment type="subcellular location">
    <subcellularLocation>
        <location evidence="10">Cytoplasm</location>
    </subcellularLocation>
</comment>
<feature type="domain" description="Mur ligase C-terminal" evidence="12">
    <location>
        <begin position="310"/>
        <end position="427"/>
    </location>
</feature>
<dbReference type="GO" id="GO:0051301">
    <property type="term" value="P:cell division"/>
    <property type="evidence" value="ECO:0007669"/>
    <property type="project" value="UniProtKB-KW"/>
</dbReference>